<dbReference type="RefSeq" id="WP_344215900.1">
    <property type="nucleotide sequence ID" value="NZ_BAAAOS010000022.1"/>
</dbReference>
<dbReference type="EMBL" id="BAAAOS010000022">
    <property type="protein sequence ID" value="GAA1581834.1"/>
    <property type="molecule type" value="Genomic_DNA"/>
</dbReference>
<sequence>MAGFVQIIEYRTSKPDEIRALGEDFRKTRVASDDGPRPVRLLACADRDNPGRYFSIVEFASYEEAMENSNREDTSEFAAKMMELTDGPATFYNLDVEDTLDYGGTGSSGA</sequence>
<comment type="caution">
    <text evidence="1">The sequence shown here is derived from an EMBL/GenBank/DDBJ whole genome shotgun (WGS) entry which is preliminary data.</text>
</comment>
<reference evidence="1 2" key="1">
    <citation type="journal article" date="2019" name="Int. J. Syst. Evol. Microbiol.">
        <title>The Global Catalogue of Microorganisms (GCM) 10K type strain sequencing project: providing services to taxonomists for standard genome sequencing and annotation.</title>
        <authorList>
            <consortium name="The Broad Institute Genomics Platform"/>
            <consortium name="The Broad Institute Genome Sequencing Center for Infectious Disease"/>
            <person name="Wu L."/>
            <person name="Ma J."/>
        </authorList>
    </citation>
    <scope>NUCLEOTIDE SEQUENCE [LARGE SCALE GENOMIC DNA]</scope>
    <source>
        <strain evidence="1 2">JCM 14969</strain>
    </source>
</reference>
<gene>
    <name evidence="1" type="ORF">GCM10009789_39440</name>
</gene>
<accession>A0ABN2DS66</accession>
<evidence type="ECO:0008006" key="3">
    <source>
        <dbReference type="Google" id="ProtNLM"/>
    </source>
</evidence>
<dbReference type="Proteomes" id="UP001500393">
    <property type="component" value="Unassembled WGS sequence"/>
</dbReference>
<keyword evidence="2" id="KW-1185">Reference proteome</keyword>
<proteinExistence type="predicted"/>
<organism evidence="1 2">
    <name type="scientific">Kribbella sancticallisti</name>
    <dbReference type="NCBI Taxonomy" id="460087"/>
    <lineage>
        <taxon>Bacteria</taxon>
        <taxon>Bacillati</taxon>
        <taxon>Actinomycetota</taxon>
        <taxon>Actinomycetes</taxon>
        <taxon>Propionibacteriales</taxon>
        <taxon>Kribbellaceae</taxon>
        <taxon>Kribbella</taxon>
    </lineage>
</organism>
<evidence type="ECO:0000313" key="1">
    <source>
        <dbReference type="EMBL" id="GAA1581834.1"/>
    </source>
</evidence>
<name>A0ABN2DS66_9ACTN</name>
<protein>
    <recommendedName>
        <fullName evidence="3">Antibiotic biosynthesis monooxygenase</fullName>
    </recommendedName>
</protein>
<evidence type="ECO:0000313" key="2">
    <source>
        <dbReference type="Proteomes" id="UP001500393"/>
    </source>
</evidence>